<dbReference type="EMBL" id="MU155317">
    <property type="protein sequence ID" value="KAF9475832.1"/>
    <property type="molecule type" value="Genomic_DNA"/>
</dbReference>
<name>A0A9P5YU58_9AGAR</name>
<evidence type="ECO:0000313" key="1">
    <source>
        <dbReference type="EMBL" id="KAF9475832.1"/>
    </source>
</evidence>
<accession>A0A9P5YU58</accession>
<keyword evidence="2" id="KW-1185">Reference proteome</keyword>
<comment type="caution">
    <text evidence="1">The sequence shown here is derived from an EMBL/GenBank/DDBJ whole genome shotgun (WGS) entry which is preliminary data.</text>
</comment>
<gene>
    <name evidence="1" type="ORF">BDN70DRAFT_209294</name>
</gene>
<dbReference type="AlphaFoldDB" id="A0A9P5YU58"/>
<reference evidence="1" key="1">
    <citation type="submission" date="2020-11" db="EMBL/GenBank/DDBJ databases">
        <authorList>
            <consortium name="DOE Joint Genome Institute"/>
            <person name="Ahrendt S."/>
            <person name="Riley R."/>
            <person name="Andreopoulos W."/>
            <person name="Labutti K."/>
            <person name="Pangilinan J."/>
            <person name="Ruiz-Duenas F.J."/>
            <person name="Barrasa J.M."/>
            <person name="Sanchez-Garcia M."/>
            <person name="Camarero S."/>
            <person name="Miyauchi S."/>
            <person name="Serrano A."/>
            <person name="Linde D."/>
            <person name="Babiker R."/>
            <person name="Drula E."/>
            <person name="Ayuso-Fernandez I."/>
            <person name="Pacheco R."/>
            <person name="Padilla G."/>
            <person name="Ferreira P."/>
            <person name="Barriuso J."/>
            <person name="Kellner H."/>
            <person name="Castanera R."/>
            <person name="Alfaro M."/>
            <person name="Ramirez L."/>
            <person name="Pisabarro A.G."/>
            <person name="Kuo A."/>
            <person name="Tritt A."/>
            <person name="Lipzen A."/>
            <person name="He G."/>
            <person name="Yan M."/>
            <person name="Ng V."/>
            <person name="Cullen D."/>
            <person name="Martin F."/>
            <person name="Rosso M.-N."/>
            <person name="Henrissat B."/>
            <person name="Hibbett D."/>
            <person name="Martinez A.T."/>
            <person name="Grigoriev I.V."/>
        </authorList>
    </citation>
    <scope>NUCLEOTIDE SEQUENCE</scope>
    <source>
        <strain evidence="1">CIRM-BRFM 674</strain>
    </source>
</reference>
<proteinExistence type="predicted"/>
<dbReference type="Proteomes" id="UP000807469">
    <property type="component" value="Unassembled WGS sequence"/>
</dbReference>
<sequence>MINGPMHAESSSARQLLGTGRPLCVICGVRPAFNNGRKAYPTCGLTCASHLNALMQIADDAPKSDPLTQHTNKPLCVNLPDVWCTSPVQQRSSRVCNLWKYMREDTAGRYGYSELSYRVHEQPTFDQNVSGMSFCSILFT</sequence>
<organism evidence="1 2">
    <name type="scientific">Pholiota conissans</name>
    <dbReference type="NCBI Taxonomy" id="109636"/>
    <lineage>
        <taxon>Eukaryota</taxon>
        <taxon>Fungi</taxon>
        <taxon>Dikarya</taxon>
        <taxon>Basidiomycota</taxon>
        <taxon>Agaricomycotina</taxon>
        <taxon>Agaricomycetes</taxon>
        <taxon>Agaricomycetidae</taxon>
        <taxon>Agaricales</taxon>
        <taxon>Agaricineae</taxon>
        <taxon>Strophariaceae</taxon>
        <taxon>Pholiota</taxon>
    </lineage>
</organism>
<protein>
    <submittedName>
        <fullName evidence="1">Uncharacterized protein</fullName>
    </submittedName>
</protein>
<evidence type="ECO:0000313" key="2">
    <source>
        <dbReference type="Proteomes" id="UP000807469"/>
    </source>
</evidence>